<feature type="transmembrane region" description="Helical" evidence="1">
    <location>
        <begin position="130"/>
        <end position="148"/>
    </location>
</feature>
<sequence length="192" mass="22139">MQLLQNTSSPFQKIDFKLELASFKLGFWAQSHKNKTLANHVKTMVSEVKKEVTPNNHQSELYLEALIKTIDLISHENNAASRQDYHHFLRQFKKRESISRMDKAVSHYMLFSNVILSLSAALYITGLQDWRIDISFYSFTGFFWACILKGAQADRKAILPLYQVKDTPLSLVMQQVVTEAETDSRPIRNAIL</sequence>
<feature type="transmembrane region" description="Helical" evidence="1">
    <location>
        <begin position="104"/>
        <end position="124"/>
    </location>
</feature>
<evidence type="ECO:0000313" key="3">
    <source>
        <dbReference type="Proteomes" id="UP000201728"/>
    </source>
</evidence>
<dbReference type="RefSeq" id="WP_094091520.1">
    <property type="nucleotide sequence ID" value="NZ_CP016397.1"/>
</dbReference>
<accession>A0A222P4A7</accession>
<keyword evidence="1" id="KW-1133">Transmembrane helix</keyword>
<keyword evidence="3" id="KW-1185">Reference proteome</keyword>
<protein>
    <submittedName>
        <fullName evidence="2">Uncharacterized protein</fullName>
    </submittedName>
</protein>
<proteinExistence type="predicted"/>
<evidence type="ECO:0000313" key="2">
    <source>
        <dbReference type="EMBL" id="ASQ46684.1"/>
    </source>
</evidence>
<dbReference type="EMBL" id="CP016397">
    <property type="protein sequence ID" value="ASQ46684.1"/>
    <property type="molecule type" value="Genomic_DNA"/>
</dbReference>
<evidence type="ECO:0000256" key="1">
    <source>
        <dbReference type="SAM" id="Phobius"/>
    </source>
</evidence>
<dbReference type="Proteomes" id="UP000201728">
    <property type="component" value="Chromosome"/>
</dbReference>
<dbReference type="KEGG" id="lcd:clem_10690"/>
<keyword evidence="1" id="KW-0812">Transmembrane</keyword>
<dbReference type="AlphaFoldDB" id="A0A222P4A7"/>
<name>A0A222P4A7_9GAMM</name>
<reference evidence="3" key="1">
    <citation type="submission" date="2016-07" db="EMBL/GenBank/DDBJ databases">
        <authorList>
            <person name="Florea S."/>
            <person name="Webb J.S."/>
            <person name="Jaromczyk J."/>
            <person name="Schardl C.L."/>
        </authorList>
    </citation>
    <scope>NUCLEOTIDE SEQUENCE [LARGE SCALE GENOMIC DNA]</scope>
    <source>
        <strain evidence="3">CDC-D5610</strain>
    </source>
</reference>
<gene>
    <name evidence="2" type="ORF">clem_10690</name>
</gene>
<organism evidence="2 3">
    <name type="scientific">Legionella clemsonensis</name>
    <dbReference type="NCBI Taxonomy" id="1867846"/>
    <lineage>
        <taxon>Bacteria</taxon>
        <taxon>Pseudomonadati</taxon>
        <taxon>Pseudomonadota</taxon>
        <taxon>Gammaproteobacteria</taxon>
        <taxon>Legionellales</taxon>
        <taxon>Legionellaceae</taxon>
        <taxon>Legionella</taxon>
    </lineage>
</organism>
<keyword evidence="1" id="KW-0472">Membrane</keyword>